<keyword evidence="1" id="KW-1133">Transmembrane helix</keyword>
<evidence type="ECO:0000313" key="3">
    <source>
        <dbReference type="Proteomes" id="UP001241472"/>
    </source>
</evidence>
<dbReference type="Pfam" id="PF06055">
    <property type="entry name" value="ExoD"/>
    <property type="match status" value="1"/>
</dbReference>
<feature type="transmembrane region" description="Helical" evidence="1">
    <location>
        <begin position="180"/>
        <end position="200"/>
    </location>
</feature>
<sequence length="202" mass="21741">MGEKKLAEKCAGKGFSDLIARLTALADSSDRISVHEIREEIGERSFGPFLIIPAIIEISPIGGIPGVPTAIAIIISLFAVQILVGRKHLWLPQILERQTLDGQKLKNGLGKLSTISRHCEKILRPHMNWATRPPYLQLLAAVVILLCVSVPPLEFIPFASTAPMLAVMMVGIALLMRDGLAAVIASVMAAASGYLVWSMLAA</sequence>
<evidence type="ECO:0000313" key="2">
    <source>
        <dbReference type="EMBL" id="MDP9840065.1"/>
    </source>
</evidence>
<comment type="caution">
    <text evidence="2">The sequence shown here is derived from an EMBL/GenBank/DDBJ whole genome shotgun (WGS) entry which is preliminary data.</text>
</comment>
<dbReference type="PANTHER" id="PTHR41795:SF1">
    <property type="entry name" value="EXOPOLYSACCHARIDE SYNTHESIS PROTEIN"/>
    <property type="match status" value="1"/>
</dbReference>
<reference evidence="2 3" key="1">
    <citation type="submission" date="2023-07" db="EMBL/GenBank/DDBJ databases">
        <title>Sorghum-associated microbial communities from plants grown in Nebraska, USA.</title>
        <authorList>
            <person name="Schachtman D."/>
        </authorList>
    </citation>
    <scope>NUCLEOTIDE SEQUENCE [LARGE SCALE GENOMIC DNA]</scope>
    <source>
        <strain evidence="2 3">DS1307</strain>
    </source>
</reference>
<feature type="transmembrane region" description="Helical" evidence="1">
    <location>
        <begin position="66"/>
        <end position="84"/>
    </location>
</feature>
<keyword evidence="1" id="KW-0472">Membrane</keyword>
<evidence type="ECO:0000256" key="1">
    <source>
        <dbReference type="SAM" id="Phobius"/>
    </source>
</evidence>
<dbReference type="RefSeq" id="WP_306839322.1">
    <property type="nucleotide sequence ID" value="NZ_JAUSRF010000022.1"/>
</dbReference>
<dbReference type="Proteomes" id="UP001241472">
    <property type="component" value="Unassembled WGS sequence"/>
</dbReference>
<dbReference type="PANTHER" id="PTHR41795">
    <property type="entry name" value="EXOPOLYSACCHARIDE SYNTHESIS PROTEIN"/>
    <property type="match status" value="1"/>
</dbReference>
<keyword evidence="3" id="KW-1185">Reference proteome</keyword>
<protein>
    <recommendedName>
        <fullName evidence="4">Exopolysaccharide biosynthesis protein</fullName>
    </recommendedName>
</protein>
<gene>
    <name evidence="2" type="ORF">J2T09_004845</name>
</gene>
<dbReference type="InterPro" id="IPR010331">
    <property type="entry name" value="ExoD"/>
</dbReference>
<evidence type="ECO:0008006" key="4">
    <source>
        <dbReference type="Google" id="ProtNLM"/>
    </source>
</evidence>
<dbReference type="EMBL" id="JAUSRF010000022">
    <property type="protein sequence ID" value="MDP9840065.1"/>
    <property type="molecule type" value="Genomic_DNA"/>
</dbReference>
<accession>A0ABT9Q0R4</accession>
<feature type="transmembrane region" description="Helical" evidence="1">
    <location>
        <begin position="134"/>
        <end position="152"/>
    </location>
</feature>
<name>A0ABT9Q0R4_9HYPH</name>
<keyword evidence="1" id="KW-0812">Transmembrane</keyword>
<organism evidence="2 3">
    <name type="scientific">Neorhizobium huautlense</name>
    <dbReference type="NCBI Taxonomy" id="67774"/>
    <lineage>
        <taxon>Bacteria</taxon>
        <taxon>Pseudomonadati</taxon>
        <taxon>Pseudomonadota</taxon>
        <taxon>Alphaproteobacteria</taxon>
        <taxon>Hyphomicrobiales</taxon>
        <taxon>Rhizobiaceae</taxon>
        <taxon>Rhizobium/Agrobacterium group</taxon>
        <taxon>Neorhizobium</taxon>
    </lineage>
</organism>
<dbReference type="PIRSF" id="PIRSF033239">
    <property type="entry name" value="ExoD"/>
    <property type="match status" value="1"/>
</dbReference>
<proteinExistence type="predicted"/>